<protein>
    <submittedName>
        <fullName evidence="14">Unannotated protein</fullName>
    </submittedName>
</protein>
<dbReference type="GO" id="GO:0019104">
    <property type="term" value="F:DNA N-glycosylase activity"/>
    <property type="evidence" value="ECO:0007669"/>
    <property type="project" value="TreeGrafter"/>
</dbReference>
<reference evidence="14" key="1">
    <citation type="submission" date="2020-05" db="EMBL/GenBank/DDBJ databases">
        <authorList>
            <person name="Chiriac C."/>
            <person name="Salcher M."/>
            <person name="Ghai R."/>
            <person name="Kavagutti S V."/>
        </authorList>
    </citation>
    <scope>NUCLEOTIDE SEQUENCE</scope>
</reference>
<dbReference type="InterPro" id="IPR023170">
    <property type="entry name" value="HhH_base_excis_C"/>
</dbReference>
<keyword evidence="8" id="KW-0411">Iron-sulfur</keyword>
<evidence type="ECO:0000256" key="7">
    <source>
        <dbReference type="ARBA" id="ARBA00023004"/>
    </source>
</evidence>
<dbReference type="Gene3D" id="1.10.1670.10">
    <property type="entry name" value="Helix-hairpin-Helix base-excision DNA repair enzymes (C-terminal)"/>
    <property type="match status" value="1"/>
</dbReference>
<comment type="cofactor">
    <cofactor evidence="1">
        <name>[4Fe-4S] cluster</name>
        <dbReference type="ChEBI" id="CHEBI:49883"/>
    </cofactor>
</comment>
<dbReference type="EMBL" id="CAEZSR010000171">
    <property type="protein sequence ID" value="CAB4583715.1"/>
    <property type="molecule type" value="Genomic_DNA"/>
</dbReference>
<dbReference type="Pfam" id="PF10576">
    <property type="entry name" value="EndIII_4Fe-2S"/>
    <property type="match status" value="1"/>
</dbReference>
<keyword evidence="6" id="KW-0378">Hydrolase</keyword>
<dbReference type="GO" id="GO:0016829">
    <property type="term" value="F:lyase activity"/>
    <property type="evidence" value="ECO:0007669"/>
    <property type="project" value="UniProtKB-KW"/>
</dbReference>
<dbReference type="GO" id="GO:0003906">
    <property type="term" value="F:DNA-(apurinic or apyrimidinic site) endonuclease activity"/>
    <property type="evidence" value="ECO:0007669"/>
    <property type="project" value="InterPro"/>
</dbReference>
<keyword evidence="11" id="KW-0456">Lyase</keyword>
<keyword evidence="3" id="KW-0004">4Fe-4S</keyword>
<dbReference type="SMART" id="SM00478">
    <property type="entry name" value="ENDO3c"/>
    <property type="match status" value="1"/>
</dbReference>
<evidence type="ECO:0000256" key="6">
    <source>
        <dbReference type="ARBA" id="ARBA00022801"/>
    </source>
</evidence>
<evidence type="ECO:0000256" key="12">
    <source>
        <dbReference type="ARBA" id="ARBA00023295"/>
    </source>
</evidence>
<keyword evidence="12" id="KW-0326">Glycosidase</keyword>
<dbReference type="GO" id="GO:0046872">
    <property type="term" value="F:metal ion binding"/>
    <property type="evidence" value="ECO:0007669"/>
    <property type="project" value="UniProtKB-KW"/>
</dbReference>
<feature type="domain" description="HhH-GPD" evidence="13">
    <location>
        <begin position="30"/>
        <end position="177"/>
    </location>
</feature>
<dbReference type="GO" id="GO:0003677">
    <property type="term" value="F:DNA binding"/>
    <property type="evidence" value="ECO:0007669"/>
    <property type="project" value="UniProtKB-KW"/>
</dbReference>
<dbReference type="Pfam" id="PF00730">
    <property type="entry name" value="HhH-GPD"/>
    <property type="match status" value="1"/>
</dbReference>
<dbReference type="GO" id="GO:0006285">
    <property type="term" value="P:base-excision repair, AP site formation"/>
    <property type="evidence" value="ECO:0007669"/>
    <property type="project" value="TreeGrafter"/>
</dbReference>
<dbReference type="SUPFAM" id="SSF48150">
    <property type="entry name" value="DNA-glycosylase"/>
    <property type="match status" value="1"/>
</dbReference>
<evidence type="ECO:0000256" key="2">
    <source>
        <dbReference type="ARBA" id="ARBA00008343"/>
    </source>
</evidence>
<evidence type="ECO:0000256" key="4">
    <source>
        <dbReference type="ARBA" id="ARBA00022723"/>
    </source>
</evidence>
<dbReference type="PIRSF" id="PIRSF001435">
    <property type="entry name" value="Nth"/>
    <property type="match status" value="1"/>
</dbReference>
<dbReference type="InterPro" id="IPR003651">
    <property type="entry name" value="Endonuclease3_FeS-loop_motif"/>
</dbReference>
<evidence type="ECO:0000256" key="1">
    <source>
        <dbReference type="ARBA" id="ARBA00001966"/>
    </source>
</evidence>
<dbReference type="InterPro" id="IPR003265">
    <property type="entry name" value="HhH-GPD_domain"/>
</dbReference>
<keyword evidence="5" id="KW-0227">DNA damage</keyword>
<evidence type="ECO:0000256" key="10">
    <source>
        <dbReference type="ARBA" id="ARBA00023204"/>
    </source>
</evidence>
<dbReference type="InterPro" id="IPR011257">
    <property type="entry name" value="DNA_glycosylase"/>
</dbReference>
<evidence type="ECO:0000256" key="8">
    <source>
        <dbReference type="ARBA" id="ARBA00023014"/>
    </source>
</evidence>
<dbReference type="HAMAP" id="MF_00942">
    <property type="entry name" value="Nth"/>
    <property type="match status" value="1"/>
</dbReference>
<evidence type="ECO:0000256" key="5">
    <source>
        <dbReference type="ARBA" id="ARBA00022763"/>
    </source>
</evidence>
<keyword evidence="4" id="KW-0479">Metal-binding</keyword>
<evidence type="ECO:0000259" key="13">
    <source>
        <dbReference type="SMART" id="SM00478"/>
    </source>
</evidence>
<keyword evidence="10" id="KW-0234">DNA repair</keyword>
<evidence type="ECO:0000313" key="14">
    <source>
        <dbReference type="EMBL" id="CAB4583715.1"/>
    </source>
</evidence>
<dbReference type="InterPro" id="IPR005759">
    <property type="entry name" value="Nth"/>
</dbReference>
<dbReference type="FunFam" id="1.10.340.30:FF:000001">
    <property type="entry name" value="Endonuclease III"/>
    <property type="match status" value="1"/>
</dbReference>
<dbReference type="FunFam" id="1.10.1670.10:FF:000001">
    <property type="entry name" value="Endonuclease III"/>
    <property type="match status" value="1"/>
</dbReference>
<accession>A0A6J6F846</accession>
<dbReference type="SMART" id="SM00525">
    <property type="entry name" value="FES"/>
    <property type="match status" value="1"/>
</dbReference>
<dbReference type="CDD" id="cd00056">
    <property type="entry name" value="ENDO3c"/>
    <property type="match status" value="1"/>
</dbReference>
<dbReference type="PANTHER" id="PTHR10359:SF18">
    <property type="entry name" value="ENDONUCLEASE III"/>
    <property type="match status" value="1"/>
</dbReference>
<comment type="similarity">
    <text evidence="2">Belongs to the Nth/MutY family.</text>
</comment>
<proteinExistence type="inferred from homology"/>
<dbReference type="NCBIfam" id="TIGR01083">
    <property type="entry name" value="nth"/>
    <property type="match status" value="1"/>
</dbReference>
<sequence length="221" mass="23889">MAERLAVAYPEAVCELDHTNAFELLAATILSAQCTDARVNMVTPVLFARYPDPTTLAGADPTELEEIIRSTGFYQTKAKNLIGMAQGLLERYGGEVPTDLGDLVTLPGVGRKTGNVVRSVVFDLPGLPVDTHVGRLSRRLGLTQHDDPVKVEHELGSFLPPPEWGAFSLRLILHGRRVCDAKKPRCGECVLEDVCPSSLVPRARGAGARRVAPRSDTARPA</sequence>
<evidence type="ECO:0000256" key="9">
    <source>
        <dbReference type="ARBA" id="ARBA00023125"/>
    </source>
</evidence>
<evidence type="ECO:0000256" key="3">
    <source>
        <dbReference type="ARBA" id="ARBA00022485"/>
    </source>
</evidence>
<dbReference type="InterPro" id="IPR004035">
    <property type="entry name" value="Endouclease-III_FeS-bd_BS"/>
</dbReference>
<organism evidence="14">
    <name type="scientific">freshwater metagenome</name>
    <dbReference type="NCBI Taxonomy" id="449393"/>
    <lineage>
        <taxon>unclassified sequences</taxon>
        <taxon>metagenomes</taxon>
        <taxon>ecological metagenomes</taxon>
    </lineage>
</organism>
<keyword evidence="7" id="KW-0408">Iron</keyword>
<name>A0A6J6F846_9ZZZZ</name>
<dbReference type="GO" id="GO:0051539">
    <property type="term" value="F:4 iron, 4 sulfur cluster binding"/>
    <property type="evidence" value="ECO:0007669"/>
    <property type="project" value="UniProtKB-KW"/>
</dbReference>
<dbReference type="PANTHER" id="PTHR10359">
    <property type="entry name" value="A/G-SPECIFIC ADENINE GLYCOSYLASE/ENDONUCLEASE III"/>
    <property type="match status" value="1"/>
</dbReference>
<evidence type="ECO:0000256" key="11">
    <source>
        <dbReference type="ARBA" id="ARBA00023239"/>
    </source>
</evidence>
<dbReference type="Gene3D" id="1.10.340.30">
    <property type="entry name" value="Hypothetical protein, domain 2"/>
    <property type="match status" value="1"/>
</dbReference>
<keyword evidence="9" id="KW-0238">DNA-binding</keyword>
<dbReference type="PROSITE" id="PS00764">
    <property type="entry name" value="ENDONUCLEASE_III_1"/>
    <property type="match status" value="1"/>
</dbReference>
<gene>
    <name evidence="14" type="ORF">UFOPK1493_03260</name>
</gene>
<dbReference type="AlphaFoldDB" id="A0A6J6F846"/>